<dbReference type="OrthoDB" id="2021138at2759"/>
<keyword evidence="1" id="KW-1133">Transmembrane helix</keyword>
<keyword evidence="1" id="KW-0812">Transmembrane</keyword>
<reference evidence="4" key="1">
    <citation type="submission" date="2025-08" db="UniProtKB">
        <authorList>
            <consortium name="RefSeq"/>
        </authorList>
    </citation>
    <scope>IDENTIFICATION</scope>
    <source>
        <tissue evidence="4">Gonads</tissue>
    </source>
</reference>
<dbReference type="RefSeq" id="XP_030767781.1">
    <property type="nucleotide sequence ID" value="XM_030911921.1"/>
</dbReference>
<feature type="domain" description="Cyclic nucleotide-binding" evidence="2">
    <location>
        <begin position="405"/>
        <end position="525"/>
    </location>
</feature>
<dbReference type="InterPro" id="IPR018490">
    <property type="entry name" value="cNMP-bd_dom_sf"/>
</dbReference>
<dbReference type="GO" id="GO:0003254">
    <property type="term" value="P:regulation of membrane depolarization"/>
    <property type="evidence" value="ECO:0007669"/>
    <property type="project" value="TreeGrafter"/>
</dbReference>
<feature type="transmembrane region" description="Helical" evidence="1">
    <location>
        <begin position="85"/>
        <end position="105"/>
    </location>
</feature>
<accession>A0A6J2YX57</accession>
<feature type="transmembrane region" description="Helical" evidence="1">
    <location>
        <begin position="302"/>
        <end position="324"/>
    </location>
</feature>
<dbReference type="Gene3D" id="2.60.120.10">
    <property type="entry name" value="Jelly Rolls"/>
    <property type="match status" value="1"/>
</dbReference>
<feature type="transmembrane region" description="Helical" evidence="1">
    <location>
        <begin position="125"/>
        <end position="144"/>
    </location>
</feature>
<dbReference type="SUPFAM" id="SSF81324">
    <property type="entry name" value="Voltage-gated potassium channels"/>
    <property type="match status" value="1"/>
</dbReference>
<dbReference type="Proteomes" id="UP000504635">
    <property type="component" value="Unplaced"/>
</dbReference>
<feature type="transmembrane region" description="Helical" evidence="1">
    <location>
        <begin position="222"/>
        <end position="248"/>
    </location>
</feature>
<dbReference type="Gene3D" id="1.10.287.630">
    <property type="entry name" value="Helix hairpin bin"/>
    <property type="match status" value="1"/>
</dbReference>
<protein>
    <submittedName>
        <fullName evidence="4">Potassium/sodium hyperpolarization-activated cyclic nucleotide-gated channel 2-like</fullName>
    </submittedName>
</protein>
<dbReference type="Gene3D" id="1.10.287.70">
    <property type="match status" value="1"/>
</dbReference>
<gene>
    <name evidence="4" type="primary">LOC115891467</name>
</gene>
<dbReference type="PANTHER" id="PTHR45689">
    <property type="entry name" value="I[[H]] CHANNEL, ISOFORM E"/>
    <property type="match status" value="1"/>
</dbReference>
<keyword evidence="3" id="KW-1185">Reference proteome</keyword>
<evidence type="ECO:0000313" key="3">
    <source>
        <dbReference type="Proteomes" id="UP000504635"/>
    </source>
</evidence>
<feature type="transmembrane region" description="Helical" evidence="1">
    <location>
        <begin position="165"/>
        <end position="184"/>
    </location>
</feature>
<dbReference type="GO" id="GO:0035725">
    <property type="term" value="P:sodium ion transmembrane transport"/>
    <property type="evidence" value="ECO:0007669"/>
    <property type="project" value="TreeGrafter"/>
</dbReference>
<evidence type="ECO:0000259" key="2">
    <source>
        <dbReference type="PROSITE" id="PS50042"/>
    </source>
</evidence>
<dbReference type="InterPro" id="IPR000595">
    <property type="entry name" value="cNMP-bd_dom"/>
</dbReference>
<dbReference type="PROSITE" id="PS50042">
    <property type="entry name" value="CNMP_BINDING_3"/>
    <property type="match status" value="1"/>
</dbReference>
<dbReference type="GO" id="GO:0098855">
    <property type="term" value="C:HCN channel complex"/>
    <property type="evidence" value="ECO:0007669"/>
    <property type="project" value="TreeGrafter"/>
</dbReference>
<name>A0A6J2YX57_SITOR</name>
<dbReference type="SUPFAM" id="SSF51206">
    <property type="entry name" value="cAMP-binding domain-like"/>
    <property type="match status" value="1"/>
</dbReference>
<proteinExistence type="predicted"/>
<dbReference type="InterPro" id="IPR014710">
    <property type="entry name" value="RmlC-like_jellyroll"/>
</dbReference>
<dbReference type="InParanoid" id="A0A6J2YX57"/>
<organism evidence="3 4">
    <name type="scientific">Sitophilus oryzae</name>
    <name type="common">Rice weevil</name>
    <name type="synonym">Curculio oryzae</name>
    <dbReference type="NCBI Taxonomy" id="7048"/>
    <lineage>
        <taxon>Eukaryota</taxon>
        <taxon>Metazoa</taxon>
        <taxon>Ecdysozoa</taxon>
        <taxon>Arthropoda</taxon>
        <taxon>Hexapoda</taxon>
        <taxon>Insecta</taxon>
        <taxon>Pterygota</taxon>
        <taxon>Neoptera</taxon>
        <taxon>Endopterygota</taxon>
        <taxon>Coleoptera</taxon>
        <taxon>Polyphaga</taxon>
        <taxon>Cucujiformia</taxon>
        <taxon>Curculionidae</taxon>
        <taxon>Dryophthorinae</taxon>
        <taxon>Sitophilus</taxon>
    </lineage>
</organism>
<feature type="transmembrane region" description="Helical" evidence="1">
    <location>
        <begin position="269"/>
        <end position="290"/>
    </location>
</feature>
<evidence type="ECO:0000313" key="4">
    <source>
        <dbReference type="RefSeq" id="XP_030767781.1"/>
    </source>
</evidence>
<dbReference type="CDD" id="cd00038">
    <property type="entry name" value="CAP_ED"/>
    <property type="match status" value="1"/>
</dbReference>
<dbReference type="GeneID" id="115891467"/>
<keyword evidence="1" id="KW-0472">Membrane</keyword>
<dbReference type="Pfam" id="PF00027">
    <property type="entry name" value="cNMP_binding"/>
    <property type="match status" value="1"/>
</dbReference>
<dbReference type="GO" id="GO:0005249">
    <property type="term" value="F:voltage-gated potassium channel activity"/>
    <property type="evidence" value="ECO:0007669"/>
    <property type="project" value="TreeGrafter"/>
</dbReference>
<dbReference type="SMART" id="SM00100">
    <property type="entry name" value="cNMP"/>
    <property type="match status" value="1"/>
</dbReference>
<sequence>MVYCTHECDLAIDDSGFSKLPPNAKCRVRFVRALRKLVLPDPKAAISKRSYRNHSQICAERRRHARSKFFYIIHPYSNMEKLRQFIFIIIGTHGTITTPLCIAFQKHWDKSTLNFYSSYVAISRPLFFALEFFWLVTNFFTGYTEKTPKNVQVNQWKIIKRYLKTYFIIDLLYTIWIPSILGILPEWFQYLKLAILLRLFTVGKCYKRFLLDFGLSAHLNQIIWLILVSLSMLHLLTCFFFMFPFFYYDKLGIIRENTWIYKGNLAFKANLTLTYFSCFVLVNVHMWGLGEHFVRPENPLDMFILTVIMIIGRLWSLFVMANLLQIQTTSSLSESKYEEYLTQLKTFIDQKNISSEFKSRLLIYYQYKYQYHYFNEKAIFFSLSQYLRQELQMFLARGLISKVYIFRYLPKATVAAIIAKSKKMVYTTNNIISTAREPIESVYFINSGIVAVLNANEVEITHLTDGEEVGLSAVTNTTKHKVTYAYTYIAVETTELYVISVKDFRNLMPAKPEIMKYLSNRVQEKYSTFAKIEIIATTQALDLLSELRSGKVLERPTVRTRYFDN</sequence>
<evidence type="ECO:0000256" key="1">
    <source>
        <dbReference type="SAM" id="Phobius"/>
    </source>
</evidence>
<dbReference type="PANTHER" id="PTHR45689:SF14">
    <property type="entry name" value="CYCLIC NUCLEOTIDE-GATED CATION CHANNEL SUBUNIT A-LIKE PROTEIN"/>
    <property type="match status" value="1"/>
</dbReference>
<dbReference type="InterPro" id="IPR051413">
    <property type="entry name" value="K/Na_HCN_channel"/>
</dbReference>
<dbReference type="KEGG" id="soy:115891467"/>
<dbReference type="AlphaFoldDB" id="A0A6J2YX57"/>